<organism evidence="1 2">
    <name type="scientific">Arachis hypogaea</name>
    <name type="common">Peanut</name>
    <dbReference type="NCBI Taxonomy" id="3818"/>
    <lineage>
        <taxon>Eukaryota</taxon>
        <taxon>Viridiplantae</taxon>
        <taxon>Streptophyta</taxon>
        <taxon>Embryophyta</taxon>
        <taxon>Tracheophyta</taxon>
        <taxon>Spermatophyta</taxon>
        <taxon>Magnoliopsida</taxon>
        <taxon>eudicotyledons</taxon>
        <taxon>Gunneridae</taxon>
        <taxon>Pentapetalae</taxon>
        <taxon>rosids</taxon>
        <taxon>fabids</taxon>
        <taxon>Fabales</taxon>
        <taxon>Fabaceae</taxon>
        <taxon>Papilionoideae</taxon>
        <taxon>50 kb inversion clade</taxon>
        <taxon>dalbergioids sensu lato</taxon>
        <taxon>Dalbergieae</taxon>
        <taxon>Pterocarpus clade</taxon>
        <taxon>Arachis</taxon>
    </lineage>
</organism>
<protein>
    <recommendedName>
        <fullName evidence="3">Aminotransferase-like plant mobile domain-containing protein</fullName>
    </recommendedName>
</protein>
<dbReference type="EMBL" id="SDMP01000009">
    <property type="protein sequence ID" value="RYR38117.1"/>
    <property type="molecule type" value="Genomic_DNA"/>
</dbReference>
<reference evidence="1 2" key="1">
    <citation type="submission" date="2019-01" db="EMBL/GenBank/DDBJ databases">
        <title>Sequencing of cultivated peanut Arachis hypogaea provides insights into genome evolution and oil improvement.</title>
        <authorList>
            <person name="Chen X."/>
        </authorList>
    </citation>
    <scope>NUCLEOTIDE SEQUENCE [LARGE SCALE GENOMIC DNA]</scope>
    <source>
        <strain evidence="2">cv. Fuhuasheng</strain>
        <tissue evidence="1">Leaves</tissue>
    </source>
</reference>
<dbReference type="Proteomes" id="UP000289738">
    <property type="component" value="Chromosome A09"/>
</dbReference>
<comment type="caution">
    <text evidence="1">The sequence shown here is derived from an EMBL/GenBank/DDBJ whole genome shotgun (WGS) entry which is preliminary data.</text>
</comment>
<dbReference type="AlphaFoldDB" id="A0A445BHG5"/>
<evidence type="ECO:0000313" key="2">
    <source>
        <dbReference type="Proteomes" id="UP000289738"/>
    </source>
</evidence>
<evidence type="ECO:0008006" key="3">
    <source>
        <dbReference type="Google" id="ProtNLM"/>
    </source>
</evidence>
<accession>A0A445BHG5</accession>
<evidence type="ECO:0000313" key="1">
    <source>
        <dbReference type="EMBL" id="RYR38117.1"/>
    </source>
</evidence>
<proteinExistence type="predicted"/>
<name>A0A445BHG5_ARAHY</name>
<keyword evidence="2" id="KW-1185">Reference proteome</keyword>
<gene>
    <name evidence="1" type="ORF">Ahy_A09g043070</name>
</gene>
<sequence length="228" mass="27051">MRRRQHGMSLDDRIVLYLQMAGLYHLARLNETKLDEPLLFEDKSGTHLHICWLPYVARLEDMGQYSWGSATLSWLYRFSGFQPDGFDVFYWLLASSLPDVIQVVHTEILEPRHMALWRVAAALIYFTVIEWHQDGHIYWANRVLQFDVVTNLGPLHEYLQWWYQYGRRFLFPKLLLGDPRAAVIPAQVSDVLDNRRVERRCRVRTQSSQLEWKWLEDAIDVMEGRSRG</sequence>